<dbReference type="AlphaFoldDB" id="A0A0E9PUR3"/>
<evidence type="ECO:0000313" key="1">
    <source>
        <dbReference type="EMBL" id="JAH07815.1"/>
    </source>
</evidence>
<reference evidence="1" key="2">
    <citation type="journal article" date="2015" name="Fish Shellfish Immunol.">
        <title>Early steps in the European eel (Anguilla anguilla)-Vibrio vulnificus interaction in the gills: Role of the RtxA13 toxin.</title>
        <authorList>
            <person name="Callol A."/>
            <person name="Pajuelo D."/>
            <person name="Ebbesson L."/>
            <person name="Teles M."/>
            <person name="MacKenzie S."/>
            <person name="Amaro C."/>
        </authorList>
    </citation>
    <scope>NUCLEOTIDE SEQUENCE</scope>
</reference>
<proteinExistence type="predicted"/>
<name>A0A0E9PUR3_ANGAN</name>
<organism evidence="1">
    <name type="scientific">Anguilla anguilla</name>
    <name type="common">European freshwater eel</name>
    <name type="synonym">Muraena anguilla</name>
    <dbReference type="NCBI Taxonomy" id="7936"/>
    <lineage>
        <taxon>Eukaryota</taxon>
        <taxon>Metazoa</taxon>
        <taxon>Chordata</taxon>
        <taxon>Craniata</taxon>
        <taxon>Vertebrata</taxon>
        <taxon>Euteleostomi</taxon>
        <taxon>Actinopterygii</taxon>
        <taxon>Neopterygii</taxon>
        <taxon>Teleostei</taxon>
        <taxon>Anguilliformes</taxon>
        <taxon>Anguillidae</taxon>
        <taxon>Anguilla</taxon>
    </lineage>
</organism>
<dbReference type="EMBL" id="GBXM01100762">
    <property type="protein sequence ID" value="JAH07815.1"/>
    <property type="molecule type" value="Transcribed_RNA"/>
</dbReference>
<sequence>MATADINPRMSTATDVNRLMLSTKNYPH</sequence>
<protein>
    <submittedName>
        <fullName evidence="1">Uncharacterized protein</fullName>
    </submittedName>
</protein>
<accession>A0A0E9PUR3</accession>
<reference evidence="1" key="1">
    <citation type="submission" date="2014-11" db="EMBL/GenBank/DDBJ databases">
        <authorList>
            <person name="Amaro Gonzalez C."/>
        </authorList>
    </citation>
    <scope>NUCLEOTIDE SEQUENCE</scope>
</reference>